<feature type="region of interest" description="Disordered" evidence="1">
    <location>
        <begin position="24"/>
        <end position="59"/>
    </location>
</feature>
<dbReference type="EMBL" id="MUTJ01000088">
    <property type="protein sequence ID" value="ONU78666.1"/>
    <property type="molecule type" value="Genomic_DNA"/>
</dbReference>
<reference evidence="2 3" key="1">
    <citation type="submission" date="2016-08" db="EMBL/GenBank/DDBJ databases">
        <authorList>
            <person name="Seilhamer J.J."/>
        </authorList>
    </citation>
    <scope>NUCLEOTIDE SEQUENCE [LARGE SCALE GENOMIC DNA]</scope>
    <source>
        <strain evidence="2 3">VC14762</strain>
    </source>
</reference>
<dbReference type="AlphaFoldDB" id="A0A1V2VWG8"/>
<evidence type="ECO:0000256" key="1">
    <source>
        <dbReference type="SAM" id="MobiDB-lite"/>
    </source>
</evidence>
<accession>A0A1V2VWG8</accession>
<dbReference type="Proteomes" id="UP000188543">
    <property type="component" value="Unassembled WGS sequence"/>
</dbReference>
<feature type="compositionally biased region" description="Polar residues" evidence="1">
    <location>
        <begin position="32"/>
        <end position="42"/>
    </location>
</feature>
<organism evidence="2 3">
    <name type="scientific">Burkholderia cenocepacia</name>
    <dbReference type="NCBI Taxonomy" id="95486"/>
    <lineage>
        <taxon>Bacteria</taxon>
        <taxon>Pseudomonadati</taxon>
        <taxon>Pseudomonadota</taxon>
        <taxon>Betaproteobacteria</taxon>
        <taxon>Burkholderiales</taxon>
        <taxon>Burkholderiaceae</taxon>
        <taxon>Burkholderia</taxon>
        <taxon>Burkholderia cepacia complex</taxon>
    </lineage>
</organism>
<sequence>MDGPACSRCRDKCVRQGTVRIYRLPRPPDMRNPSSGTSNISNACPRRPSYGAMHKPPEKRILAPIARATRAAAG</sequence>
<proteinExistence type="predicted"/>
<protein>
    <submittedName>
        <fullName evidence="2">Uncharacterized protein</fullName>
    </submittedName>
</protein>
<dbReference type="OrthoDB" id="9879717at2"/>
<name>A0A1V2VWG8_9BURK</name>
<gene>
    <name evidence="2" type="ORF">A8E72_28755</name>
</gene>
<evidence type="ECO:0000313" key="2">
    <source>
        <dbReference type="EMBL" id="ONU78666.1"/>
    </source>
</evidence>
<evidence type="ECO:0000313" key="3">
    <source>
        <dbReference type="Proteomes" id="UP000188543"/>
    </source>
</evidence>
<comment type="caution">
    <text evidence="2">The sequence shown here is derived from an EMBL/GenBank/DDBJ whole genome shotgun (WGS) entry which is preliminary data.</text>
</comment>